<dbReference type="PANTHER" id="PTHR22594:SF5">
    <property type="entry name" value="ASPARTATE--TRNA LIGASE, MITOCHONDRIAL"/>
    <property type="match status" value="1"/>
</dbReference>
<feature type="binding site" evidence="7">
    <location>
        <position position="493"/>
    </location>
    <ligand>
        <name>L-aspartate</name>
        <dbReference type="ChEBI" id="CHEBI:29991"/>
    </ligand>
</feature>
<accession>A0A1F7F0Q2</accession>
<name>A0A1F7F0Q2_UNCRA</name>
<dbReference type="NCBIfam" id="NF001750">
    <property type="entry name" value="PRK00476.1"/>
    <property type="match status" value="1"/>
</dbReference>
<dbReference type="HAMAP" id="MF_00044">
    <property type="entry name" value="Asp_tRNA_synth_type1"/>
    <property type="match status" value="1"/>
</dbReference>
<comment type="similarity">
    <text evidence="1 7">Belongs to the class-II aminoacyl-tRNA synthetase family. Type 1 subfamily.</text>
</comment>
<dbReference type="GO" id="GO:0003676">
    <property type="term" value="F:nucleic acid binding"/>
    <property type="evidence" value="ECO:0007669"/>
    <property type="project" value="InterPro"/>
</dbReference>
<feature type="domain" description="Aminoacyl-transfer RNA synthetases class-II family profile" evidence="8">
    <location>
        <begin position="149"/>
        <end position="557"/>
    </location>
</feature>
<keyword evidence="5 7" id="KW-0648">Protein biosynthesis</keyword>
<dbReference type="Gene3D" id="3.30.930.10">
    <property type="entry name" value="Bira Bifunctional Protein, Domain 2"/>
    <property type="match status" value="1"/>
</dbReference>
<dbReference type="GO" id="GO:0005524">
    <property type="term" value="F:ATP binding"/>
    <property type="evidence" value="ECO:0007669"/>
    <property type="project" value="UniProtKB-UniRule"/>
</dbReference>
<dbReference type="EC" id="6.1.1.12" evidence="7"/>
<feature type="binding site" evidence="7">
    <location>
        <position position="179"/>
    </location>
    <ligand>
        <name>L-aspartate</name>
        <dbReference type="ChEBI" id="CHEBI:29991"/>
    </ligand>
</feature>
<feature type="binding site" evidence="7">
    <location>
        <position position="234"/>
    </location>
    <ligand>
        <name>ATP</name>
        <dbReference type="ChEBI" id="CHEBI:30616"/>
    </ligand>
</feature>
<dbReference type="CDD" id="cd04317">
    <property type="entry name" value="EcAspRS_like_N"/>
    <property type="match status" value="1"/>
</dbReference>
<evidence type="ECO:0000256" key="6">
    <source>
        <dbReference type="ARBA" id="ARBA00023146"/>
    </source>
</evidence>
<evidence type="ECO:0000256" key="1">
    <source>
        <dbReference type="ARBA" id="ARBA00006303"/>
    </source>
</evidence>
<dbReference type="EMBL" id="MFYX01000155">
    <property type="protein sequence ID" value="OGK00066.1"/>
    <property type="molecule type" value="Genomic_DNA"/>
</dbReference>
<dbReference type="InterPro" id="IPR006195">
    <property type="entry name" value="aa-tRNA-synth_II"/>
</dbReference>
<feature type="binding site" evidence="7">
    <location>
        <begin position="538"/>
        <end position="541"/>
    </location>
    <ligand>
        <name>ATP</name>
        <dbReference type="ChEBI" id="CHEBI:30616"/>
    </ligand>
</feature>
<keyword evidence="6 7" id="KW-0030">Aminoacyl-tRNA synthetase</keyword>
<feature type="binding site" evidence="7">
    <location>
        <position position="486"/>
    </location>
    <ligand>
        <name>ATP</name>
        <dbReference type="ChEBI" id="CHEBI:30616"/>
    </ligand>
</feature>
<proteinExistence type="inferred from homology"/>
<evidence type="ECO:0000256" key="3">
    <source>
        <dbReference type="ARBA" id="ARBA00022741"/>
    </source>
</evidence>
<dbReference type="CDD" id="cd00777">
    <property type="entry name" value="AspRS_core"/>
    <property type="match status" value="1"/>
</dbReference>
<feature type="binding site" evidence="7">
    <location>
        <position position="225"/>
    </location>
    <ligand>
        <name>L-aspartate</name>
        <dbReference type="ChEBI" id="CHEBI:29991"/>
    </ligand>
</feature>
<comment type="subcellular location">
    <subcellularLocation>
        <location evidence="7">Cytoplasm</location>
    </subcellularLocation>
</comment>
<dbReference type="PRINTS" id="PR01042">
    <property type="entry name" value="TRNASYNTHASP"/>
</dbReference>
<evidence type="ECO:0000313" key="9">
    <source>
        <dbReference type="EMBL" id="OGK00066.1"/>
    </source>
</evidence>
<feature type="binding site" evidence="7">
    <location>
        <position position="451"/>
    </location>
    <ligand>
        <name>L-aspartate</name>
        <dbReference type="ChEBI" id="CHEBI:29991"/>
    </ligand>
</feature>
<dbReference type="InterPro" id="IPR047089">
    <property type="entry name" value="Asp-tRNA-ligase_1_N"/>
</dbReference>
<feature type="binding site" evidence="7">
    <location>
        <begin position="225"/>
        <end position="227"/>
    </location>
    <ligand>
        <name>ATP</name>
        <dbReference type="ChEBI" id="CHEBI:30616"/>
    </ligand>
</feature>
<dbReference type="Pfam" id="PF02938">
    <property type="entry name" value="GAD"/>
    <property type="match status" value="1"/>
</dbReference>
<dbReference type="InterPro" id="IPR004365">
    <property type="entry name" value="NA-bd_OB_tRNA"/>
</dbReference>
<dbReference type="Pfam" id="PF01336">
    <property type="entry name" value="tRNA_anti-codon"/>
    <property type="match status" value="1"/>
</dbReference>
<keyword evidence="4 7" id="KW-0067">ATP-binding</keyword>
<dbReference type="SUPFAM" id="SSF50249">
    <property type="entry name" value="Nucleic acid-binding proteins"/>
    <property type="match status" value="1"/>
</dbReference>
<dbReference type="InterPro" id="IPR004364">
    <property type="entry name" value="Aa-tRNA-synt_II"/>
</dbReference>
<evidence type="ECO:0000259" key="8">
    <source>
        <dbReference type="PROSITE" id="PS50862"/>
    </source>
</evidence>
<keyword evidence="3 7" id="KW-0547">Nucleotide-binding</keyword>
<dbReference type="Pfam" id="PF00152">
    <property type="entry name" value="tRNA-synt_2"/>
    <property type="match status" value="1"/>
</dbReference>
<dbReference type="NCBIfam" id="TIGR00459">
    <property type="entry name" value="aspS_bact"/>
    <property type="match status" value="1"/>
</dbReference>
<dbReference type="InterPro" id="IPR047090">
    <property type="entry name" value="AspRS_core"/>
</dbReference>
<dbReference type="InterPro" id="IPR004115">
    <property type="entry name" value="GAD-like_sf"/>
</dbReference>
<dbReference type="SUPFAM" id="SSF55261">
    <property type="entry name" value="GAD domain-like"/>
    <property type="match status" value="1"/>
</dbReference>
<dbReference type="InterPro" id="IPR002312">
    <property type="entry name" value="Asp/Asn-tRNA-synth_IIb"/>
</dbReference>
<comment type="subunit">
    <text evidence="7">Homodimer.</text>
</comment>
<feature type="region of interest" description="Aspartate" evidence="7">
    <location>
        <begin position="203"/>
        <end position="206"/>
    </location>
</feature>
<dbReference type="InterPro" id="IPR004524">
    <property type="entry name" value="Asp-tRNA-ligase_1"/>
</dbReference>
<evidence type="ECO:0000256" key="7">
    <source>
        <dbReference type="HAMAP-Rule" id="MF_00044"/>
    </source>
</evidence>
<dbReference type="InterPro" id="IPR012340">
    <property type="entry name" value="NA-bd_OB-fold"/>
</dbReference>
<dbReference type="PROSITE" id="PS50862">
    <property type="entry name" value="AA_TRNA_LIGASE_II"/>
    <property type="match status" value="1"/>
</dbReference>
<keyword evidence="2 7" id="KW-0436">Ligase</keyword>
<sequence>METDSDLKRTQYCGDLRLEHEGKDVVLKGWVDRRRDLGKLIFIDLRDRTGKCQVVFNPEKDAELHKKAEKLRGEFVIAVVGKIVKRVQANATISTGEIEVVVSDLRILNEAETPPIAINEDGGESEEIRLKYRFLDLRRPAMQKNIMFRAAVMQETRQLLSKMGFIEIETPILMKSTPEGARDFLVPSRVNKGKFYALPQSPQTYKQLLMVSGFDKYFQIAKCFRDEDLRADRQPEFTQIDIEMSFPTPQVIYDTFGKFVADLFKHTIGVDVGKIPSMSYYDAMNIYGSDKPDTRFGMEMHTVSLLFAKTEFKVFRSVVESGGAIKAINAPACGDLTRKVVDQLTEVVVASGAKGLVWGKVNDQGLEGPSAKFFAPETISALVQNLNAKPGDMVFMVAADTTVANKALGALRLEIAKRKEMAKKDQFSLLWVTEFPLFEYSETDKRWSPMHHPFTAPLEEDISLLYSPEYYLARARAYDLVLNGNEIGGGSIRIHSAGLQSKVFELLGISEAEAQRKFGFLLNAFKYGAPPHGGLAFGLDRLVMIMLGLDSIRDVIPFPKTTTAQSLMDDCPSTVDAGQLKELGIRLE</sequence>
<dbReference type="Proteomes" id="UP000179243">
    <property type="component" value="Unassembled WGS sequence"/>
</dbReference>
<dbReference type="Gene3D" id="3.30.1360.30">
    <property type="entry name" value="GAD-like domain"/>
    <property type="match status" value="1"/>
</dbReference>
<evidence type="ECO:0000256" key="2">
    <source>
        <dbReference type="ARBA" id="ARBA00022598"/>
    </source>
</evidence>
<comment type="caution">
    <text evidence="7">Lacks conserved residue(s) required for the propagation of feature annotation.</text>
</comment>
<dbReference type="GO" id="GO:0006422">
    <property type="term" value="P:aspartyl-tRNA aminoacylation"/>
    <property type="evidence" value="ECO:0007669"/>
    <property type="project" value="UniProtKB-UniRule"/>
</dbReference>
<keyword evidence="7" id="KW-0963">Cytoplasm</keyword>
<dbReference type="AlphaFoldDB" id="A0A1F7F0Q2"/>
<dbReference type="GO" id="GO:0005737">
    <property type="term" value="C:cytoplasm"/>
    <property type="evidence" value="ECO:0007669"/>
    <property type="project" value="UniProtKB-SubCell"/>
</dbReference>
<evidence type="ECO:0000313" key="10">
    <source>
        <dbReference type="Proteomes" id="UP000179243"/>
    </source>
</evidence>
<comment type="caution">
    <text evidence="9">The sequence shown here is derived from an EMBL/GenBank/DDBJ whole genome shotgun (WGS) entry which is preliminary data.</text>
</comment>
<dbReference type="Gene3D" id="2.40.50.140">
    <property type="entry name" value="Nucleic acid-binding proteins"/>
    <property type="match status" value="1"/>
</dbReference>
<evidence type="ECO:0000256" key="5">
    <source>
        <dbReference type="ARBA" id="ARBA00022917"/>
    </source>
</evidence>
<comment type="catalytic activity">
    <reaction evidence="7">
        <text>tRNA(Asp) + L-aspartate + ATP = L-aspartyl-tRNA(Asp) + AMP + diphosphate</text>
        <dbReference type="Rhea" id="RHEA:19649"/>
        <dbReference type="Rhea" id="RHEA-COMP:9660"/>
        <dbReference type="Rhea" id="RHEA-COMP:9678"/>
        <dbReference type="ChEBI" id="CHEBI:29991"/>
        <dbReference type="ChEBI" id="CHEBI:30616"/>
        <dbReference type="ChEBI" id="CHEBI:33019"/>
        <dbReference type="ChEBI" id="CHEBI:78442"/>
        <dbReference type="ChEBI" id="CHEBI:78516"/>
        <dbReference type="ChEBI" id="CHEBI:456215"/>
        <dbReference type="EC" id="6.1.1.12"/>
    </reaction>
</comment>
<comment type="function">
    <text evidence="7">Catalyzes the attachment of L-aspartate to tRNA(Asp) in a two-step reaction: L-aspartate is first activated by ATP to form Asp-AMP and then transferred to the acceptor end of tRNA(Asp).</text>
</comment>
<protein>
    <recommendedName>
        <fullName evidence="7">Aspartate--tRNA ligase</fullName>
        <ecNumber evidence="7">6.1.1.12</ecNumber>
    </recommendedName>
    <alternativeName>
        <fullName evidence="7">Aspartyl-tRNA synthetase</fullName>
        <shortName evidence="7">AspRS</shortName>
    </alternativeName>
</protein>
<organism evidence="9 10">
    <name type="scientific">Candidatus Raymondbacteria bacterium RIFOXYD12_FULL_49_13</name>
    <dbReference type="NCBI Taxonomy" id="1817890"/>
    <lineage>
        <taxon>Bacteria</taxon>
        <taxon>Raymondiibacteriota</taxon>
    </lineage>
</organism>
<dbReference type="InterPro" id="IPR045864">
    <property type="entry name" value="aa-tRNA-synth_II/BPL/LPL"/>
</dbReference>
<gene>
    <name evidence="7" type="primary">aspS</name>
    <name evidence="9" type="ORF">A2519_22320</name>
</gene>
<dbReference type="InterPro" id="IPR029351">
    <property type="entry name" value="GAD_dom"/>
</dbReference>
<reference evidence="9 10" key="1">
    <citation type="journal article" date="2016" name="Nat. Commun.">
        <title>Thousands of microbial genomes shed light on interconnected biogeochemical processes in an aquifer system.</title>
        <authorList>
            <person name="Anantharaman K."/>
            <person name="Brown C.T."/>
            <person name="Hug L.A."/>
            <person name="Sharon I."/>
            <person name="Castelle C.J."/>
            <person name="Probst A.J."/>
            <person name="Thomas B.C."/>
            <person name="Singh A."/>
            <person name="Wilkins M.J."/>
            <person name="Karaoz U."/>
            <person name="Brodie E.L."/>
            <person name="Williams K.H."/>
            <person name="Hubbard S.S."/>
            <person name="Banfield J.F."/>
        </authorList>
    </citation>
    <scope>NUCLEOTIDE SEQUENCE [LARGE SCALE GENOMIC DNA]</scope>
</reference>
<dbReference type="PANTHER" id="PTHR22594">
    <property type="entry name" value="ASPARTYL/LYSYL-TRNA SYNTHETASE"/>
    <property type="match status" value="1"/>
</dbReference>
<evidence type="ECO:0000256" key="4">
    <source>
        <dbReference type="ARBA" id="ARBA00022840"/>
    </source>
</evidence>
<dbReference type="SUPFAM" id="SSF55681">
    <property type="entry name" value="Class II aaRS and biotin synthetases"/>
    <property type="match status" value="1"/>
</dbReference>
<dbReference type="GO" id="GO:0004815">
    <property type="term" value="F:aspartate-tRNA ligase activity"/>
    <property type="evidence" value="ECO:0007669"/>
    <property type="project" value="UniProtKB-UniRule"/>
</dbReference>